<protein>
    <submittedName>
        <fullName evidence="1">YbbR-like protein</fullName>
    </submittedName>
</protein>
<dbReference type="eggNOG" id="COG4856">
    <property type="taxonomic scope" value="Bacteria"/>
</dbReference>
<organism evidence="1 2">
    <name type="scientific">Peptoniphilus duerdenii ATCC BAA-1640</name>
    <dbReference type="NCBI Taxonomy" id="862517"/>
    <lineage>
        <taxon>Bacteria</taxon>
        <taxon>Bacillati</taxon>
        <taxon>Bacillota</taxon>
        <taxon>Tissierellia</taxon>
        <taxon>Tissierellales</taxon>
        <taxon>Peptoniphilaceae</taxon>
        <taxon>Peptoniphilus</taxon>
    </lineage>
</organism>
<name>E0NMV5_9FIRM</name>
<dbReference type="HOGENOM" id="CLU_039811_4_1_9"/>
<reference evidence="1 2" key="1">
    <citation type="submission" date="2010-07" db="EMBL/GenBank/DDBJ databases">
        <authorList>
            <person name="Muzny D."/>
            <person name="Qin X."/>
            <person name="Deng J."/>
            <person name="Jiang H."/>
            <person name="Liu Y."/>
            <person name="Qu J."/>
            <person name="Song X.-Z."/>
            <person name="Zhang L."/>
            <person name="Thornton R."/>
            <person name="Coyle M."/>
            <person name="Francisco L."/>
            <person name="Jackson L."/>
            <person name="Javaid M."/>
            <person name="Korchina V."/>
            <person name="Kovar C."/>
            <person name="Mata R."/>
            <person name="Mathew T."/>
            <person name="Ngo R."/>
            <person name="Nguyen L."/>
            <person name="Nguyen N."/>
            <person name="Okwuonu G."/>
            <person name="Ongeri F."/>
            <person name="Pham C."/>
            <person name="Simmons D."/>
            <person name="Wilczek-Boney K."/>
            <person name="Hale W."/>
            <person name="Jakkamsetti A."/>
            <person name="Pham P."/>
            <person name="Ruth R."/>
            <person name="San Lucas F."/>
            <person name="Warren J."/>
            <person name="Zhang J."/>
            <person name="Zhao Z."/>
            <person name="Zhou C."/>
            <person name="Zhu D."/>
            <person name="Lee S."/>
            <person name="Bess C."/>
            <person name="Blankenburg K."/>
            <person name="Forbes L."/>
            <person name="Fu Q."/>
            <person name="Gubbala S."/>
            <person name="Hirani K."/>
            <person name="Jayaseelan J.C."/>
            <person name="Lara F."/>
            <person name="Munidasa M."/>
            <person name="Palculict T."/>
            <person name="Patil S."/>
            <person name="Pu L.-L."/>
            <person name="Saada N."/>
            <person name="Tang L."/>
            <person name="Weissenberger G."/>
            <person name="Zhu Y."/>
            <person name="Hemphill L."/>
            <person name="Shang Y."/>
            <person name="Youmans B."/>
            <person name="Ayvaz T."/>
            <person name="Ross M."/>
            <person name="Santibanez J."/>
            <person name="Aqrawi P."/>
            <person name="Gross S."/>
            <person name="Joshi V."/>
            <person name="Fowler G."/>
            <person name="Nazareth L."/>
            <person name="Reid J."/>
            <person name="Worley K."/>
            <person name="Petrosino J."/>
            <person name="Highlander S."/>
            <person name="Gibbs R."/>
        </authorList>
    </citation>
    <scope>NUCLEOTIDE SEQUENCE [LARGE SCALE GENOMIC DNA]</scope>
    <source>
        <strain evidence="1 2">ATCC BAA-1640</strain>
    </source>
</reference>
<dbReference type="Gene3D" id="2.170.120.40">
    <property type="entry name" value="YbbR-like domain"/>
    <property type="match status" value="2"/>
</dbReference>
<keyword evidence="2" id="KW-1185">Reference proteome</keyword>
<dbReference type="EMBL" id="AEEH01000047">
    <property type="protein sequence ID" value="EFM24923.1"/>
    <property type="molecule type" value="Genomic_DNA"/>
</dbReference>
<proteinExistence type="predicted"/>
<sequence>MNKDMFKNILGQNTTMKLFSIIFALLLFSYVRNEVDPETIETIKGIPVRYDNVLSLKDNNLVLMSPGELTVNVTLKGKTSDMRNIRKEAIVAYVDFKNATSGEQKIPIFINVLDKGIRAERFEPDSAIFKIDEKISKNMKVSINTVGSLAKDYVLGKMSPETEIEVTGAKSLVDTIDKLVCTVNISGISETTILTEKVKVLDKNHDELSGVTLNPEKIEVGVPVLKTETVPIKMRPFGYSNIVNQSHMIVDPNAVLIKGNSAVINKVKEIPTVPFNIKDLEKGPIHVQLDLPEGVSLVDASNNFIIKLTSDENTNN</sequence>
<dbReference type="InterPro" id="IPR012505">
    <property type="entry name" value="YbbR"/>
</dbReference>
<dbReference type="PANTHER" id="PTHR37804">
    <property type="entry name" value="CDAA REGULATORY PROTEIN CDAR"/>
    <property type="match status" value="1"/>
</dbReference>
<dbReference type="Gene3D" id="2.170.120.30">
    <property type="match status" value="1"/>
</dbReference>
<dbReference type="AlphaFoldDB" id="E0NMV5"/>
<dbReference type="PANTHER" id="PTHR37804:SF1">
    <property type="entry name" value="CDAA REGULATORY PROTEIN CDAR"/>
    <property type="match status" value="1"/>
</dbReference>
<evidence type="ECO:0000313" key="2">
    <source>
        <dbReference type="Proteomes" id="UP000003280"/>
    </source>
</evidence>
<gene>
    <name evidence="1" type="ORF">HMPREF9225_1494</name>
</gene>
<dbReference type="InterPro" id="IPR053154">
    <property type="entry name" value="c-di-AMP_regulator"/>
</dbReference>
<dbReference type="Proteomes" id="UP000003280">
    <property type="component" value="Unassembled WGS sequence"/>
</dbReference>
<dbReference type="Pfam" id="PF07949">
    <property type="entry name" value="YbbR"/>
    <property type="match status" value="1"/>
</dbReference>
<accession>E0NMV5</accession>
<evidence type="ECO:0000313" key="1">
    <source>
        <dbReference type="EMBL" id="EFM24923.1"/>
    </source>
</evidence>
<dbReference type="STRING" id="862517.HMPREF9225_1494"/>
<comment type="caution">
    <text evidence="1">The sequence shown here is derived from an EMBL/GenBank/DDBJ whole genome shotgun (WGS) entry which is preliminary data.</text>
</comment>